<dbReference type="RefSeq" id="WP_379765355.1">
    <property type="nucleotide sequence ID" value="NZ_JBHSCL010000007.1"/>
</dbReference>
<keyword evidence="3" id="KW-1185">Reference proteome</keyword>
<accession>A0ABV8PLS2</accession>
<reference evidence="3" key="1">
    <citation type="journal article" date="2019" name="Int. J. Syst. Evol. Microbiol.">
        <title>The Global Catalogue of Microorganisms (GCM) 10K type strain sequencing project: providing services to taxonomists for standard genome sequencing and annotation.</title>
        <authorList>
            <consortium name="The Broad Institute Genomics Platform"/>
            <consortium name="The Broad Institute Genome Sequencing Center for Infectious Disease"/>
            <person name="Wu L."/>
            <person name="Ma J."/>
        </authorList>
    </citation>
    <scope>NUCLEOTIDE SEQUENCE [LARGE SCALE GENOMIC DNA]</scope>
    <source>
        <strain evidence="3">CGMCC 1.15774</strain>
    </source>
</reference>
<evidence type="ECO:0000313" key="2">
    <source>
        <dbReference type="EMBL" id="MFC4221144.1"/>
    </source>
</evidence>
<sequence>MTSKKVHTFILIAFFCGFVNAQNSDATKRRNRGMTSKTADQIDQVDQTVQNTNNDIDQTVEGIDNTIEGTKETVEKVGRILFGSKKEKSKNKVLIFIDAVAYGDENVQTLYNELSKKNGTKKTSKTFSDGVVTIQIESKQNADAIWQEIPQNVRAPFKVNAMGENNISVELPTLTE</sequence>
<evidence type="ECO:0000256" key="1">
    <source>
        <dbReference type="SAM" id="SignalP"/>
    </source>
</evidence>
<keyword evidence="1" id="KW-0732">Signal</keyword>
<dbReference type="EMBL" id="JBHSCL010000007">
    <property type="protein sequence ID" value="MFC4221144.1"/>
    <property type="molecule type" value="Genomic_DNA"/>
</dbReference>
<evidence type="ECO:0000313" key="3">
    <source>
        <dbReference type="Proteomes" id="UP001595841"/>
    </source>
</evidence>
<dbReference type="Proteomes" id="UP001595841">
    <property type="component" value="Unassembled WGS sequence"/>
</dbReference>
<feature type="chain" id="PRO_5045770335" evidence="1">
    <location>
        <begin position="22"/>
        <end position="176"/>
    </location>
</feature>
<feature type="signal peptide" evidence="1">
    <location>
        <begin position="1"/>
        <end position="21"/>
    </location>
</feature>
<proteinExistence type="predicted"/>
<organism evidence="2 3">
    <name type="scientific">Flagellimonas marina</name>
    <dbReference type="NCBI Taxonomy" id="1775168"/>
    <lineage>
        <taxon>Bacteria</taxon>
        <taxon>Pseudomonadati</taxon>
        <taxon>Bacteroidota</taxon>
        <taxon>Flavobacteriia</taxon>
        <taxon>Flavobacteriales</taxon>
        <taxon>Flavobacteriaceae</taxon>
        <taxon>Flagellimonas</taxon>
    </lineage>
</organism>
<gene>
    <name evidence="2" type="ORF">ACFOWS_13405</name>
</gene>
<protein>
    <submittedName>
        <fullName evidence="2">Uncharacterized protein</fullName>
    </submittedName>
</protein>
<name>A0ABV8PLS2_9FLAO</name>
<comment type="caution">
    <text evidence="2">The sequence shown here is derived from an EMBL/GenBank/DDBJ whole genome shotgun (WGS) entry which is preliminary data.</text>
</comment>